<dbReference type="InterPro" id="IPR036624">
    <property type="entry name" value="Hcp1-lik_sf"/>
</dbReference>
<sequence length="179" mass="19574">MANMFMSIEGIDFPGATITVTGEKPGRGAAPSWCSIDSFYWEAARSVSMDIGNGMNRDSGMTLMSEVSITRELDGASEYLLSRMYVPGNEGDVITFIATKPDRDGKGGHIYLQVQLVKARIVYYNFSVVDSSIPSECLSISYDKFRYVNWHENVGGELEKGGIIEYDLATGAVNSVALL</sequence>
<organism evidence="1 2">
    <name type="scientific">Endozoicomonas lisbonensis</name>
    <dbReference type="NCBI Taxonomy" id="3120522"/>
    <lineage>
        <taxon>Bacteria</taxon>
        <taxon>Pseudomonadati</taxon>
        <taxon>Pseudomonadota</taxon>
        <taxon>Gammaproteobacteria</taxon>
        <taxon>Oceanospirillales</taxon>
        <taxon>Endozoicomonadaceae</taxon>
        <taxon>Endozoicomonas</taxon>
    </lineage>
</organism>
<dbReference type="InterPro" id="IPR008514">
    <property type="entry name" value="T6SS_Hcp"/>
</dbReference>
<evidence type="ECO:0000313" key="2">
    <source>
        <dbReference type="Proteomes" id="UP001549366"/>
    </source>
</evidence>
<dbReference type="EMBL" id="JBEWTB010000002">
    <property type="protein sequence ID" value="MET4755947.1"/>
    <property type="molecule type" value="Genomic_DNA"/>
</dbReference>
<dbReference type="RefSeq" id="WP_354010318.1">
    <property type="nucleotide sequence ID" value="NZ_JBEWTA010000001.1"/>
</dbReference>
<dbReference type="Proteomes" id="UP001549366">
    <property type="component" value="Unassembled WGS sequence"/>
</dbReference>
<gene>
    <name evidence="1" type="ORF">V5J35_001139</name>
</gene>
<dbReference type="SUPFAM" id="SSF141452">
    <property type="entry name" value="Hcp1-like"/>
    <property type="match status" value="1"/>
</dbReference>
<keyword evidence="2" id="KW-1185">Reference proteome</keyword>
<proteinExistence type="predicted"/>
<dbReference type="Pfam" id="PF05638">
    <property type="entry name" value="T6SS_HCP"/>
    <property type="match status" value="1"/>
</dbReference>
<name>A0ABV2SDV6_9GAMM</name>
<comment type="caution">
    <text evidence="1">The sequence shown here is derived from an EMBL/GenBank/DDBJ whole genome shotgun (WGS) entry which is preliminary data.</text>
</comment>
<reference evidence="1 2" key="1">
    <citation type="submission" date="2024-06" db="EMBL/GenBank/DDBJ databases">
        <title>Genomic Encyclopedia of Type Strains, Phase V (KMG-V): Genome sequencing to study the core and pangenomes of soil and plant-associated prokaryotes.</title>
        <authorList>
            <person name="Whitman W."/>
        </authorList>
    </citation>
    <scope>NUCLEOTIDE SEQUENCE [LARGE SCALE GENOMIC DNA]</scope>
    <source>
        <strain evidence="1 2">NE40</strain>
    </source>
</reference>
<accession>A0ABV2SDV6</accession>
<protein>
    <submittedName>
        <fullName evidence="1">Type VI secretion system secreted protein Hcp</fullName>
    </submittedName>
</protein>
<evidence type="ECO:0000313" key="1">
    <source>
        <dbReference type="EMBL" id="MET4755947.1"/>
    </source>
</evidence>
<dbReference type="Gene3D" id="2.30.110.20">
    <property type="entry name" value="Hcp1-like"/>
    <property type="match status" value="1"/>
</dbReference>